<sequence length="118" mass="13088">MNADVIINEAGQRVYSSNNPQRIDLSPYLPISELTTPGVVHSVMYMANISWTDDYGVGTDVPGGNLRPTGIMVPVWQEMSTAGTYYNDGWIPSGTWLCLGCARHRDDVNMFSLYIRIA</sequence>
<evidence type="ECO:0000313" key="1">
    <source>
        <dbReference type="EMBL" id="QHA88011.1"/>
    </source>
</evidence>
<reference evidence="1 2" key="1">
    <citation type="submission" date="2019-07" db="EMBL/GenBank/DDBJ databases">
        <title>Serratia dokdonensis sp. nov., an elicitor of systemic resistance in Nicotiana Tabacum.</title>
        <authorList>
            <person name="Son J.-S."/>
            <person name="Hwang Y.-J."/>
            <person name="Lee S.-Y."/>
            <person name="Ghim S.-Y."/>
        </authorList>
    </citation>
    <scope>NUCLEOTIDE SEQUENCE [LARGE SCALE GENOMIC DNA]</scope>
    <source>
        <strain evidence="1 2">KUDC3025</strain>
    </source>
</reference>
<dbReference type="EMBL" id="CP041764">
    <property type="protein sequence ID" value="QHA88011.1"/>
    <property type="molecule type" value="Genomic_DNA"/>
</dbReference>
<dbReference type="RefSeq" id="WP_160029982.1">
    <property type="nucleotide sequence ID" value="NZ_CP041764.1"/>
</dbReference>
<evidence type="ECO:0008006" key="3">
    <source>
        <dbReference type="Google" id="ProtNLM"/>
    </source>
</evidence>
<keyword evidence="2" id="KW-1185">Reference proteome</keyword>
<proteinExistence type="predicted"/>
<accession>A0ABX6GNZ4</accession>
<organism evidence="1 2">
    <name type="scientific">Serratia rhizosphaerae</name>
    <dbReference type="NCBI Taxonomy" id="2597702"/>
    <lineage>
        <taxon>Bacteria</taxon>
        <taxon>Pseudomonadati</taxon>
        <taxon>Pseudomonadota</taxon>
        <taxon>Gammaproteobacteria</taxon>
        <taxon>Enterobacterales</taxon>
        <taxon>Yersiniaceae</taxon>
        <taxon>Serratia</taxon>
    </lineage>
</organism>
<protein>
    <recommendedName>
        <fullName evidence="3">Tail fiber protein</fullName>
    </recommendedName>
</protein>
<gene>
    <name evidence="1" type="ORF">FO014_14165</name>
</gene>
<name>A0ABX6GNZ4_9GAMM</name>
<dbReference type="Proteomes" id="UP000430368">
    <property type="component" value="Chromosome"/>
</dbReference>
<evidence type="ECO:0000313" key="2">
    <source>
        <dbReference type="Proteomes" id="UP000430368"/>
    </source>
</evidence>